<comment type="caution">
    <text evidence="1">The sequence shown here is derived from an EMBL/GenBank/DDBJ whole genome shotgun (WGS) entry which is preliminary data.</text>
</comment>
<evidence type="ECO:0000313" key="2">
    <source>
        <dbReference type="Proteomes" id="UP001589792"/>
    </source>
</evidence>
<name>A0ABV6EF67_9GAMM</name>
<evidence type="ECO:0000313" key="1">
    <source>
        <dbReference type="EMBL" id="MFC0227647.1"/>
    </source>
</evidence>
<dbReference type="RefSeq" id="WP_380676461.1">
    <property type="nucleotide sequence ID" value="NZ_CP173186.1"/>
</dbReference>
<proteinExistence type="predicted"/>
<dbReference type="Pfam" id="PF11185">
    <property type="entry name" value="DUF2971"/>
    <property type="match status" value="1"/>
</dbReference>
<dbReference type="Proteomes" id="UP001589792">
    <property type="component" value="Unassembled WGS sequence"/>
</dbReference>
<reference evidence="1 2" key="1">
    <citation type="submission" date="2024-09" db="EMBL/GenBank/DDBJ databases">
        <authorList>
            <person name="Sun Q."/>
            <person name="Mori K."/>
        </authorList>
    </citation>
    <scope>NUCLEOTIDE SEQUENCE [LARGE SCALE GENOMIC DNA]</scope>
    <source>
        <strain evidence="1 2">CCM 8626</strain>
    </source>
</reference>
<keyword evidence="2" id="KW-1185">Reference proteome</keyword>
<dbReference type="EMBL" id="JBHLXG010000013">
    <property type="protein sequence ID" value="MFC0227647.1"/>
    <property type="molecule type" value="Genomic_DNA"/>
</dbReference>
<accession>A0ABV6EF67</accession>
<sequence>MDDTRASSITDKDEELPKGRSPHQYLYRFRSTTSLLCGYHELEKQEIFFPSPELLNDPAESLANFYWQGDKNDWREFFKQYLLRFLYSAYIAKDTRIFCKPSTINIISDTDIYKNIEKLFFNDNNINKCIERLSNKEEAIKKNQLKMYLYIAHIYALIYIIEREEGLASFLNNINIIDISLKFLDMIEGIDDTPPDIKTLQGNIIYEEVLKLFSQNAEMECIKKIDSVADGEKIEMLFFNYINHLQNSLHQISKLFLTKDDEVSDKIPFPDKYLNNIQKLISPTLGTACFMREENISNPSMWGYYGDSHKGVCLEFETIKNPNNEMRYLSLSHPEWKESRDFYFMEVGYTNEINTYNFFELYNKSSTFIKDGKYDEYFCFYPPVTKTKPWEHERELRLICSYPSWDDFTIEQKYRYDFRSLKSITFGINTPTKDKSEIILIVTKKCKEIDREDFEFYQTTQYISESGEIKLERMRFHPLPDELIKLIASAYDAGQ</sequence>
<organism evidence="1 2">
    <name type="scientific">Serratia aquatilis</name>
    <dbReference type="NCBI Taxonomy" id="1737515"/>
    <lineage>
        <taxon>Bacteria</taxon>
        <taxon>Pseudomonadati</taxon>
        <taxon>Pseudomonadota</taxon>
        <taxon>Gammaproteobacteria</taxon>
        <taxon>Enterobacterales</taxon>
        <taxon>Yersiniaceae</taxon>
        <taxon>Serratia</taxon>
    </lineage>
</organism>
<dbReference type="InterPro" id="IPR021352">
    <property type="entry name" value="DUF2971"/>
</dbReference>
<gene>
    <name evidence="1" type="ORF">ACFFJ3_14240</name>
</gene>
<protein>
    <submittedName>
        <fullName evidence="1">DUF2971 domain-containing protein</fullName>
    </submittedName>
</protein>